<reference evidence="2 3" key="1">
    <citation type="submission" date="2020-08" db="EMBL/GenBank/DDBJ databases">
        <title>Plant Genome Project.</title>
        <authorList>
            <person name="Zhang R.-G."/>
        </authorList>
    </citation>
    <scope>NUCLEOTIDE SEQUENCE [LARGE SCALE GENOMIC DNA]</scope>
    <source>
        <tissue evidence="2">Rhizome</tissue>
    </source>
</reference>
<comment type="caution">
    <text evidence="2">The sequence shown here is derived from an EMBL/GenBank/DDBJ whole genome shotgun (WGS) entry which is preliminary data.</text>
</comment>
<dbReference type="PROSITE" id="PS51257">
    <property type="entry name" value="PROKAR_LIPOPROTEIN"/>
    <property type="match status" value="1"/>
</dbReference>
<dbReference type="Proteomes" id="UP000734854">
    <property type="component" value="Unassembled WGS sequence"/>
</dbReference>
<dbReference type="AlphaFoldDB" id="A0A8J5LXD3"/>
<dbReference type="Pfam" id="PF04782">
    <property type="entry name" value="DUF632"/>
    <property type="match status" value="1"/>
</dbReference>
<sequence>MCAEAEKLASVEVFIRKLSLRIQIAIQIVGSISCKINQVRDEELYPQVIELIHGFRTTWTVLSKCHHIQCQAISEAKNLDSIIDGVKLNDHMDEIKRLEMAIVDLDVHFSGWVNAQRSYLKSLNDWLMKGVCSIPEETDDGIAPFSPRKLGAPSIKILFSIFFSLKILLLYE</sequence>
<gene>
    <name evidence="2" type="ORF">ZIOFF_016536</name>
</gene>
<protein>
    <recommendedName>
        <fullName evidence="1">DUF632 domain-containing protein</fullName>
    </recommendedName>
</protein>
<evidence type="ECO:0000259" key="1">
    <source>
        <dbReference type="Pfam" id="PF04782"/>
    </source>
</evidence>
<proteinExistence type="predicted"/>
<dbReference type="EMBL" id="JACMSC010000004">
    <property type="protein sequence ID" value="KAG6526546.1"/>
    <property type="molecule type" value="Genomic_DNA"/>
</dbReference>
<dbReference type="PANTHER" id="PTHR21450">
    <property type="entry name" value="PROTEIN ALTERED PHOSPHATE STARVATION RESPONSE 1"/>
    <property type="match status" value="1"/>
</dbReference>
<accession>A0A8J5LXD3</accession>
<dbReference type="PANTHER" id="PTHR21450:SF61">
    <property type="entry name" value="OS09G0547300 PROTEIN"/>
    <property type="match status" value="1"/>
</dbReference>
<feature type="domain" description="DUF632" evidence="1">
    <location>
        <begin position="3"/>
        <end position="155"/>
    </location>
</feature>
<evidence type="ECO:0000313" key="2">
    <source>
        <dbReference type="EMBL" id="KAG6526546.1"/>
    </source>
</evidence>
<organism evidence="2 3">
    <name type="scientific">Zingiber officinale</name>
    <name type="common">Ginger</name>
    <name type="synonym">Amomum zingiber</name>
    <dbReference type="NCBI Taxonomy" id="94328"/>
    <lineage>
        <taxon>Eukaryota</taxon>
        <taxon>Viridiplantae</taxon>
        <taxon>Streptophyta</taxon>
        <taxon>Embryophyta</taxon>
        <taxon>Tracheophyta</taxon>
        <taxon>Spermatophyta</taxon>
        <taxon>Magnoliopsida</taxon>
        <taxon>Liliopsida</taxon>
        <taxon>Zingiberales</taxon>
        <taxon>Zingiberaceae</taxon>
        <taxon>Zingiber</taxon>
    </lineage>
</organism>
<name>A0A8J5LXD3_ZINOF</name>
<keyword evidence="3" id="KW-1185">Reference proteome</keyword>
<evidence type="ECO:0000313" key="3">
    <source>
        <dbReference type="Proteomes" id="UP000734854"/>
    </source>
</evidence>
<dbReference type="InterPro" id="IPR006867">
    <property type="entry name" value="DUF632"/>
</dbReference>